<keyword evidence="4 6" id="KW-1133">Transmembrane helix</keyword>
<name>A0ABD5ZDH4_9EURY</name>
<evidence type="ECO:0000313" key="7">
    <source>
        <dbReference type="EMBL" id="MFC7203210.1"/>
    </source>
</evidence>
<dbReference type="RefSeq" id="WP_390222550.1">
    <property type="nucleotide sequence ID" value="NZ_JBHTAA010000002.1"/>
</dbReference>
<evidence type="ECO:0000256" key="5">
    <source>
        <dbReference type="ARBA" id="ARBA00023136"/>
    </source>
</evidence>
<gene>
    <name evidence="7" type="ORF">ACFQJC_06765</name>
</gene>
<feature type="transmembrane region" description="Helical" evidence="6">
    <location>
        <begin position="121"/>
        <end position="144"/>
    </location>
</feature>
<evidence type="ECO:0000313" key="8">
    <source>
        <dbReference type="Proteomes" id="UP001596481"/>
    </source>
</evidence>
<organism evidence="7 8">
    <name type="scientific">Haloferax namakaokahaiae</name>
    <dbReference type="NCBI Taxonomy" id="1748331"/>
    <lineage>
        <taxon>Archaea</taxon>
        <taxon>Methanobacteriati</taxon>
        <taxon>Methanobacteriota</taxon>
        <taxon>Stenosarchaea group</taxon>
        <taxon>Halobacteria</taxon>
        <taxon>Halobacteriales</taxon>
        <taxon>Haloferacaceae</taxon>
        <taxon>Haloferax</taxon>
    </lineage>
</organism>
<dbReference type="AlphaFoldDB" id="A0ABD5ZDH4"/>
<dbReference type="PANTHER" id="PTHR30213">
    <property type="entry name" value="INNER MEMBRANE PROTEIN YHJD"/>
    <property type="match status" value="1"/>
</dbReference>
<dbReference type="InterPro" id="IPR017039">
    <property type="entry name" value="Virul_fac_BrkB"/>
</dbReference>
<evidence type="ECO:0000256" key="6">
    <source>
        <dbReference type="SAM" id="Phobius"/>
    </source>
</evidence>
<comment type="subcellular location">
    <subcellularLocation>
        <location evidence="1">Cell membrane</location>
        <topology evidence="1">Multi-pass membrane protein</topology>
    </subcellularLocation>
</comment>
<evidence type="ECO:0000256" key="1">
    <source>
        <dbReference type="ARBA" id="ARBA00004651"/>
    </source>
</evidence>
<feature type="transmembrane region" description="Helical" evidence="6">
    <location>
        <begin position="224"/>
        <end position="251"/>
    </location>
</feature>
<accession>A0ABD5ZDH4</accession>
<feature type="transmembrane region" description="Helical" evidence="6">
    <location>
        <begin position="20"/>
        <end position="47"/>
    </location>
</feature>
<keyword evidence="8" id="KW-1185">Reference proteome</keyword>
<evidence type="ECO:0000256" key="4">
    <source>
        <dbReference type="ARBA" id="ARBA00022989"/>
    </source>
</evidence>
<comment type="caution">
    <text evidence="7">The sequence shown here is derived from an EMBL/GenBank/DDBJ whole genome shotgun (WGS) entry which is preliminary data.</text>
</comment>
<dbReference type="PIRSF" id="PIRSF035875">
    <property type="entry name" value="RNase_BN"/>
    <property type="match status" value="1"/>
</dbReference>
<dbReference type="Proteomes" id="UP001596481">
    <property type="component" value="Unassembled WGS sequence"/>
</dbReference>
<feature type="transmembrane region" description="Helical" evidence="6">
    <location>
        <begin position="84"/>
        <end position="101"/>
    </location>
</feature>
<keyword evidence="5 6" id="KW-0472">Membrane</keyword>
<dbReference type="Pfam" id="PF03631">
    <property type="entry name" value="Virul_fac_BrkB"/>
    <property type="match status" value="1"/>
</dbReference>
<proteinExistence type="predicted"/>
<evidence type="ECO:0000256" key="3">
    <source>
        <dbReference type="ARBA" id="ARBA00022692"/>
    </source>
</evidence>
<keyword evidence="2" id="KW-1003">Cell membrane</keyword>
<feature type="transmembrane region" description="Helical" evidence="6">
    <location>
        <begin position="156"/>
        <end position="178"/>
    </location>
</feature>
<keyword evidence="3 6" id="KW-0812">Transmembrane</keyword>
<dbReference type="PANTHER" id="PTHR30213:SF0">
    <property type="entry name" value="UPF0761 MEMBRANE PROTEIN YIHY"/>
    <property type="match status" value="1"/>
</dbReference>
<evidence type="ECO:0000256" key="2">
    <source>
        <dbReference type="ARBA" id="ARBA00022475"/>
    </source>
</evidence>
<dbReference type="EMBL" id="JBHTAA010000002">
    <property type="protein sequence ID" value="MFC7203210.1"/>
    <property type="molecule type" value="Genomic_DNA"/>
</dbReference>
<reference evidence="7 8" key="1">
    <citation type="journal article" date="2019" name="Int. J. Syst. Evol. Microbiol.">
        <title>The Global Catalogue of Microorganisms (GCM) 10K type strain sequencing project: providing services to taxonomists for standard genome sequencing and annotation.</title>
        <authorList>
            <consortium name="The Broad Institute Genomics Platform"/>
            <consortium name="The Broad Institute Genome Sequencing Center for Infectious Disease"/>
            <person name="Wu L."/>
            <person name="Ma J."/>
        </authorList>
    </citation>
    <scope>NUCLEOTIDE SEQUENCE [LARGE SCALE GENOMIC DNA]</scope>
    <source>
        <strain evidence="7 8">DSM 29988</strain>
    </source>
</reference>
<dbReference type="GO" id="GO:0005886">
    <property type="term" value="C:plasma membrane"/>
    <property type="evidence" value="ECO:0007669"/>
    <property type="project" value="UniProtKB-SubCell"/>
</dbReference>
<feature type="transmembrane region" description="Helical" evidence="6">
    <location>
        <begin position="190"/>
        <end position="212"/>
    </location>
</feature>
<sequence length="271" mass="28612">MVFSRLRSIVAALRENNATLVAGSLAYSAFVSILPLLTLTAVVAVVVGGDQFVQQALGFTDQYLTPGGRDMFAQALQNRTGRTAASLVSVVLLLWSGLRIFRTLDTSFSLFYGTSGSVSLFGQVFDALLVLVMLGVVLVASVGIGLTSSLLELLPVGWFVGPLLLVVPLALALLPVYYVFPDTETSIRGVLPGVLVVAVGWAVLQSLFQFYASNASQYEVYGTLGAVLLVLTWLYLASLLLLVGVAVNAVLAGRTRGSFAVSQTEPTATGE</sequence>
<dbReference type="NCBIfam" id="TIGR00765">
    <property type="entry name" value="yihY_not_rbn"/>
    <property type="match status" value="1"/>
</dbReference>
<protein>
    <submittedName>
        <fullName evidence="7">YihY/virulence factor BrkB family protein</fullName>
    </submittedName>
</protein>